<evidence type="ECO:0000256" key="3">
    <source>
        <dbReference type="PROSITE-ProRule" id="PRU10141"/>
    </source>
</evidence>
<dbReference type="GO" id="GO:0048675">
    <property type="term" value="P:axon extension"/>
    <property type="evidence" value="ECO:0007669"/>
    <property type="project" value="TreeGrafter"/>
</dbReference>
<dbReference type="PROSITE" id="PS00107">
    <property type="entry name" value="PROTEIN_KINASE_ATP"/>
    <property type="match status" value="1"/>
</dbReference>
<evidence type="ECO:0000256" key="1">
    <source>
        <dbReference type="ARBA" id="ARBA00022741"/>
    </source>
</evidence>
<evidence type="ECO:0000259" key="6">
    <source>
        <dbReference type="PROSITE" id="PS50011"/>
    </source>
</evidence>
<reference evidence="7 9" key="1">
    <citation type="journal article" date="2014" name="Nat. Genet.">
        <title>Genome and transcriptome of the porcine whipworm Trichuris suis.</title>
        <authorList>
            <person name="Jex A.R."/>
            <person name="Nejsum P."/>
            <person name="Schwarz E.M."/>
            <person name="Hu L."/>
            <person name="Young N.D."/>
            <person name="Hall R.S."/>
            <person name="Korhonen P.K."/>
            <person name="Liao S."/>
            <person name="Thamsborg S."/>
            <person name="Xia J."/>
            <person name="Xu P."/>
            <person name="Wang S."/>
            <person name="Scheerlinck J.P."/>
            <person name="Hofmann A."/>
            <person name="Sternberg P.W."/>
            <person name="Wang J."/>
            <person name="Gasser R.B."/>
        </authorList>
    </citation>
    <scope>NUCLEOTIDE SEQUENCE [LARGE SCALE GENOMIC DNA]</scope>
    <source>
        <strain evidence="8">DCEP-RM93F</strain>
        <strain evidence="7">DCEP-RM93M</strain>
    </source>
</reference>
<dbReference type="GO" id="GO:0000045">
    <property type="term" value="P:autophagosome assembly"/>
    <property type="evidence" value="ECO:0007669"/>
    <property type="project" value="TreeGrafter"/>
</dbReference>
<dbReference type="GO" id="GO:0005829">
    <property type="term" value="C:cytosol"/>
    <property type="evidence" value="ECO:0007669"/>
    <property type="project" value="TreeGrafter"/>
</dbReference>
<dbReference type="GO" id="GO:0010508">
    <property type="term" value="P:positive regulation of autophagy"/>
    <property type="evidence" value="ECO:0007669"/>
    <property type="project" value="TreeGrafter"/>
</dbReference>
<dbReference type="PROSITE" id="PS00108">
    <property type="entry name" value="PROTEIN_KINASE_ST"/>
    <property type="match status" value="1"/>
</dbReference>
<keyword evidence="4" id="KW-0808">Transferase</keyword>
<comment type="similarity">
    <text evidence="4">Belongs to the protein kinase superfamily.</text>
</comment>
<keyword evidence="5" id="KW-0732">Signal</keyword>
<keyword evidence="4" id="KW-0418">Kinase</keyword>
<dbReference type="SMART" id="SM00220">
    <property type="entry name" value="S_TKc"/>
    <property type="match status" value="1"/>
</dbReference>
<dbReference type="GO" id="GO:0004674">
    <property type="term" value="F:protein serine/threonine kinase activity"/>
    <property type="evidence" value="ECO:0007669"/>
    <property type="project" value="UniProtKB-KW"/>
</dbReference>
<organism evidence="7 9">
    <name type="scientific">Trichuris suis</name>
    <name type="common">pig whipworm</name>
    <dbReference type="NCBI Taxonomy" id="68888"/>
    <lineage>
        <taxon>Eukaryota</taxon>
        <taxon>Metazoa</taxon>
        <taxon>Ecdysozoa</taxon>
        <taxon>Nematoda</taxon>
        <taxon>Enoplea</taxon>
        <taxon>Dorylaimia</taxon>
        <taxon>Trichinellida</taxon>
        <taxon>Trichuridae</taxon>
        <taxon>Trichuris</taxon>
    </lineage>
</organism>
<dbReference type="InterPro" id="IPR045269">
    <property type="entry name" value="Atg1-like"/>
</dbReference>
<sequence length="396" mass="44185">LQRSAFHALLLCLPASTTAVSVIHSQVPHLDSSAGLKSPLASIRQTVQPVNAQLLILFHSTRQKQNNIRMQLENLIFDERDASARLGRGAFGTVFRAKRTIKNGEHDVAVKKLPRADTKIEELKAIRAANNPNIVAIYDVFFQEQFCFLVMELCDSSLNAMIREEGSLSMPNFESVLKGLASGYKALSDIGIIHRDLKPANILLKYCIENDSKTKTIAQVKIADFGCSRLADTKLHTKLIGTPLYMAPEIGASVLTKGEYDFKIDMWSIGIVLYECIAGKVPFDEKALCKLFLFSANRNYVGYNGPENLPERADQHHRYIISSLLELDANKRMKPAEFHCLAIHRPPLKKRKITGTYAMLGQSSHWSKAPLNQVFLIPDCPLCSEQSTSKVTSSRQ</sequence>
<evidence type="ECO:0000313" key="8">
    <source>
        <dbReference type="EMBL" id="KFD63526.1"/>
    </source>
</evidence>
<dbReference type="GO" id="GO:0034045">
    <property type="term" value="C:phagophore assembly site membrane"/>
    <property type="evidence" value="ECO:0007669"/>
    <property type="project" value="TreeGrafter"/>
</dbReference>
<feature type="signal peptide" evidence="5">
    <location>
        <begin position="1"/>
        <end position="19"/>
    </location>
</feature>
<dbReference type="PROSITE" id="PS50011">
    <property type="entry name" value="PROTEIN_KINASE_DOM"/>
    <property type="match status" value="1"/>
</dbReference>
<feature type="non-terminal residue" evidence="7">
    <location>
        <position position="1"/>
    </location>
</feature>
<dbReference type="SUPFAM" id="SSF56112">
    <property type="entry name" value="Protein kinase-like (PK-like)"/>
    <property type="match status" value="1"/>
</dbReference>
<keyword evidence="1 3" id="KW-0547">Nucleotide-binding</keyword>
<feature type="domain" description="Protein kinase" evidence="6">
    <location>
        <begin position="80"/>
        <end position="348"/>
    </location>
</feature>
<dbReference type="GO" id="GO:0005776">
    <property type="term" value="C:autophagosome"/>
    <property type="evidence" value="ECO:0007669"/>
    <property type="project" value="TreeGrafter"/>
</dbReference>
<dbReference type="GO" id="GO:0034727">
    <property type="term" value="P:piecemeal microautophagy of the nucleus"/>
    <property type="evidence" value="ECO:0007669"/>
    <property type="project" value="TreeGrafter"/>
</dbReference>
<evidence type="ECO:0000313" key="7">
    <source>
        <dbReference type="EMBL" id="KFD52625.1"/>
    </source>
</evidence>
<dbReference type="InterPro" id="IPR011009">
    <property type="entry name" value="Kinase-like_dom_sf"/>
</dbReference>
<accession>A0A085M5X9</accession>
<dbReference type="GO" id="GO:0000422">
    <property type="term" value="P:autophagy of mitochondrion"/>
    <property type="evidence" value="ECO:0007669"/>
    <property type="project" value="TreeGrafter"/>
</dbReference>
<dbReference type="GO" id="GO:0042594">
    <property type="term" value="P:response to starvation"/>
    <property type="evidence" value="ECO:0007669"/>
    <property type="project" value="TreeGrafter"/>
</dbReference>
<dbReference type="PANTHER" id="PTHR24348:SF45">
    <property type="entry name" value="PROTEIN KINASE DOMAIN-CONTAINING PROTEIN"/>
    <property type="match status" value="1"/>
</dbReference>
<dbReference type="Gene3D" id="1.10.510.10">
    <property type="entry name" value="Transferase(Phosphotransferase) domain 1"/>
    <property type="match status" value="1"/>
</dbReference>
<feature type="chain" id="PRO_5007379336" description="Protein kinase domain-containing protein" evidence="5">
    <location>
        <begin position="20"/>
        <end position="396"/>
    </location>
</feature>
<dbReference type="Proteomes" id="UP000030758">
    <property type="component" value="Unassembled WGS sequence"/>
</dbReference>
<dbReference type="InterPro" id="IPR008271">
    <property type="entry name" value="Ser/Thr_kinase_AS"/>
</dbReference>
<dbReference type="EMBL" id="KL363225">
    <property type="protein sequence ID" value="KFD52625.1"/>
    <property type="molecule type" value="Genomic_DNA"/>
</dbReference>
<protein>
    <recommendedName>
        <fullName evidence="6">Protein kinase domain-containing protein</fullName>
    </recommendedName>
</protein>
<feature type="binding site" evidence="3">
    <location>
        <position position="112"/>
    </location>
    <ligand>
        <name>ATP</name>
        <dbReference type="ChEBI" id="CHEBI:30616"/>
    </ligand>
</feature>
<keyword evidence="2 3" id="KW-0067">ATP-binding</keyword>
<keyword evidence="4" id="KW-0723">Serine/threonine-protein kinase</keyword>
<dbReference type="CDD" id="cd14014">
    <property type="entry name" value="STKc_PknB_like"/>
    <property type="match status" value="1"/>
</dbReference>
<evidence type="ECO:0000256" key="2">
    <source>
        <dbReference type="ARBA" id="ARBA00022840"/>
    </source>
</evidence>
<dbReference type="Proteomes" id="UP000030764">
    <property type="component" value="Unassembled WGS sequence"/>
</dbReference>
<dbReference type="Pfam" id="PF00069">
    <property type="entry name" value="Pkinase"/>
    <property type="match status" value="1"/>
</dbReference>
<dbReference type="InterPro" id="IPR000719">
    <property type="entry name" value="Prot_kinase_dom"/>
</dbReference>
<evidence type="ECO:0000313" key="9">
    <source>
        <dbReference type="Proteomes" id="UP000030764"/>
    </source>
</evidence>
<name>A0A085M5X9_9BILA</name>
<evidence type="ECO:0000256" key="4">
    <source>
        <dbReference type="RuleBase" id="RU000304"/>
    </source>
</evidence>
<dbReference type="GO" id="GO:0061709">
    <property type="term" value="P:reticulophagy"/>
    <property type="evidence" value="ECO:0007669"/>
    <property type="project" value="TreeGrafter"/>
</dbReference>
<dbReference type="EMBL" id="KL367572">
    <property type="protein sequence ID" value="KFD63526.1"/>
    <property type="molecule type" value="Genomic_DNA"/>
</dbReference>
<proteinExistence type="inferred from homology"/>
<keyword evidence="9" id="KW-1185">Reference proteome</keyword>
<dbReference type="InterPro" id="IPR017441">
    <property type="entry name" value="Protein_kinase_ATP_BS"/>
</dbReference>
<dbReference type="GO" id="GO:0005524">
    <property type="term" value="F:ATP binding"/>
    <property type="evidence" value="ECO:0007669"/>
    <property type="project" value="UniProtKB-UniRule"/>
</dbReference>
<dbReference type="AlphaFoldDB" id="A0A085M5X9"/>
<dbReference type="PANTHER" id="PTHR24348">
    <property type="entry name" value="SERINE/THREONINE-PROTEIN KINASE UNC-51-RELATED"/>
    <property type="match status" value="1"/>
</dbReference>
<gene>
    <name evidence="7" type="ORF">M513_06472</name>
    <name evidence="8" type="ORF">M514_06472</name>
</gene>
<evidence type="ECO:0000256" key="5">
    <source>
        <dbReference type="SAM" id="SignalP"/>
    </source>
</evidence>